<organism evidence="1 2">
    <name type="scientific">Cystobacter fuscus</name>
    <dbReference type="NCBI Taxonomy" id="43"/>
    <lineage>
        <taxon>Bacteria</taxon>
        <taxon>Pseudomonadati</taxon>
        <taxon>Myxococcota</taxon>
        <taxon>Myxococcia</taxon>
        <taxon>Myxococcales</taxon>
        <taxon>Cystobacterineae</taxon>
        <taxon>Archangiaceae</taxon>
        <taxon>Cystobacter</taxon>
    </lineage>
</organism>
<reference evidence="1 2" key="1">
    <citation type="submission" date="2017-06" db="EMBL/GenBank/DDBJ databases">
        <title>Sequencing and comparative analysis of myxobacterial genomes.</title>
        <authorList>
            <person name="Rupp O."/>
            <person name="Goesmann A."/>
            <person name="Sogaard-Andersen L."/>
        </authorList>
    </citation>
    <scope>NUCLEOTIDE SEQUENCE [LARGE SCALE GENOMIC DNA]</scope>
    <source>
        <strain evidence="1 2">DSM 52655</strain>
    </source>
</reference>
<dbReference type="Proteomes" id="UP000217257">
    <property type="component" value="Chromosome"/>
</dbReference>
<protein>
    <recommendedName>
        <fullName evidence="3">Gingipain domain-containing protein</fullName>
    </recommendedName>
</protein>
<dbReference type="KEGG" id="cfus:CYFUS_000652"/>
<dbReference type="AlphaFoldDB" id="A0A250IVG0"/>
<evidence type="ECO:0000313" key="1">
    <source>
        <dbReference type="EMBL" id="ATB35240.1"/>
    </source>
</evidence>
<evidence type="ECO:0000313" key="2">
    <source>
        <dbReference type="Proteomes" id="UP000217257"/>
    </source>
</evidence>
<proteinExistence type="predicted"/>
<dbReference type="RefSeq" id="WP_095983894.1">
    <property type="nucleotide sequence ID" value="NZ_CP022098.1"/>
</dbReference>
<sequence length="468" mass="51168">MPIELLLARLEDGQPVLPGGIEDEALAELPIAPLEPPSRLWDSSGGLDDLARQRWGLVIPQGPEGERLLSLVAPLRAAREAQQGAPARVYVVPTGLDAGGASRWKKQVFRHDDVPEEERPRYLLVLGDLDLVSLELQQALSTDAFVGRLAFASDVGYANYVSKVLRWEGAAACETRTRLLFYTARDDSSATRLGHRELVEPCLDTFRRRQQAGALKGVEARELRYEPEAPERHLLEAAAEPGPAVLLSVSHGACLPEGEAHASARRSGQGALILSRRRRLEGADLATGPFLAGGMWFCFACFSAGTPARGLYTPFLRRLATRGSDYQRVLSWLATRGEERPFIAALPQAALANPEGPLAVMGHVDLAWSCGFIDRGQRTSSRFWSVLRALALGHRAGNAMRALLDFFNDANMELTARHAQDALRGSERPSMDAAAHAYLWLQRQDLMAYVLLGDPAARLPHPPSTEEA</sequence>
<dbReference type="EMBL" id="CP022098">
    <property type="protein sequence ID" value="ATB35240.1"/>
    <property type="molecule type" value="Genomic_DNA"/>
</dbReference>
<gene>
    <name evidence="1" type="ORF">CYFUS_000652</name>
</gene>
<accession>A0A250IVG0</accession>
<evidence type="ECO:0008006" key="3">
    <source>
        <dbReference type="Google" id="ProtNLM"/>
    </source>
</evidence>
<name>A0A250IVG0_9BACT</name>